<dbReference type="GO" id="GO:0005634">
    <property type="term" value="C:nucleus"/>
    <property type="evidence" value="ECO:0007669"/>
    <property type="project" value="UniProtKB-SubCell"/>
</dbReference>
<dbReference type="GO" id="GO:0006355">
    <property type="term" value="P:regulation of DNA-templated transcription"/>
    <property type="evidence" value="ECO:0007669"/>
    <property type="project" value="UniProtKB-UniRule"/>
</dbReference>
<keyword evidence="1" id="KW-0804">Transcription</keyword>
<keyword evidence="1" id="KW-0156">Chromatin regulator</keyword>
<name>A0AAU9M4K3_9ASTR</name>
<comment type="function">
    <text evidence="1">Histone-binding component that specifically recognizes H3 tails trimethylated on 'Lys-4' (H3K4me3), which mark transcription start sites of virtually all active genes.</text>
</comment>
<gene>
    <name evidence="3" type="ORF">LVIROSA_LOCUS10097</name>
</gene>
<keyword evidence="1" id="KW-0539">Nucleus</keyword>
<dbReference type="EMBL" id="CAKMRJ010001112">
    <property type="protein sequence ID" value="CAH1422784.1"/>
    <property type="molecule type" value="Genomic_DNA"/>
</dbReference>
<evidence type="ECO:0000259" key="2">
    <source>
        <dbReference type="Pfam" id="PF12165"/>
    </source>
</evidence>
<keyword evidence="1" id="KW-0805">Transcription regulation</keyword>
<dbReference type="AlphaFoldDB" id="A0AAU9M4K3"/>
<dbReference type="PANTHER" id="PTHR12321:SF157">
    <property type="entry name" value="PHD FINGER PROTEIN ALFIN-LIKE"/>
    <property type="match status" value="1"/>
</dbReference>
<evidence type="ECO:0000313" key="3">
    <source>
        <dbReference type="EMBL" id="CAH1422784.1"/>
    </source>
</evidence>
<evidence type="ECO:0000313" key="4">
    <source>
        <dbReference type="Proteomes" id="UP001157418"/>
    </source>
</evidence>
<organism evidence="3 4">
    <name type="scientific">Lactuca virosa</name>
    <dbReference type="NCBI Taxonomy" id="75947"/>
    <lineage>
        <taxon>Eukaryota</taxon>
        <taxon>Viridiplantae</taxon>
        <taxon>Streptophyta</taxon>
        <taxon>Embryophyta</taxon>
        <taxon>Tracheophyta</taxon>
        <taxon>Spermatophyta</taxon>
        <taxon>Magnoliopsida</taxon>
        <taxon>eudicotyledons</taxon>
        <taxon>Gunneridae</taxon>
        <taxon>Pentapetalae</taxon>
        <taxon>asterids</taxon>
        <taxon>campanulids</taxon>
        <taxon>Asterales</taxon>
        <taxon>Asteraceae</taxon>
        <taxon>Cichorioideae</taxon>
        <taxon>Cichorieae</taxon>
        <taxon>Lactucinae</taxon>
        <taxon>Lactuca</taxon>
    </lineage>
</organism>
<protein>
    <recommendedName>
        <fullName evidence="1">PHD finger protein ALFIN-LIKE</fullName>
    </recommendedName>
</protein>
<keyword evidence="1" id="KW-0863">Zinc-finger</keyword>
<dbReference type="PANTHER" id="PTHR12321">
    <property type="entry name" value="CPG BINDING PROTEIN"/>
    <property type="match status" value="1"/>
</dbReference>
<dbReference type="Pfam" id="PF12165">
    <property type="entry name" value="Alfin"/>
    <property type="match status" value="1"/>
</dbReference>
<dbReference type="InterPro" id="IPR045104">
    <property type="entry name" value="Alfin"/>
</dbReference>
<comment type="subcellular location">
    <subcellularLocation>
        <location evidence="1">Nucleus</location>
    </subcellularLocation>
</comment>
<keyword evidence="1" id="KW-0479">Metal-binding</keyword>
<dbReference type="GO" id="GO:0000976">
    <property type="term" value="F:transcription cis-regulatory region binding"/>
    <property type="evidence" value="ECO:0007669"/>
    <property type="project" value="TreeGrafter"/>
</dbReference>
<evidence type="ECO:0000256" key="1">
    <source>
        <dbReference type="RuleBase" id="RU369089"/>
    </source>
</evidence>
<proteinExistence type="inferred from homology"/>
<comment type="subunit">
    <text evidence="1">Interacts with H3K4me3 and to a lesser extent with H3K4me2.</text>
</comment>
<comment type="caution">
    <text evidence="3">The sequence shown here is derived from an EMBL/GenBank/DDBJ whole genome shotgun (WGS) entry which is preliminary data.</text>
</comment>
<feature type="domain" description="Alfin N-terminal" evidence="2">
    <location>
        <begin position="93"/>
        <end position="171"/>
    </location>
</feature>
<comment type="domain">
    <text evidence="1">The PHD-type zinc finger mediates the binding to H3K4me3.</text>
</comment>
<dbReference type="GO" id="GO:0008270">
    <property type="term" value="F:zinc ion binding"/>
    <property type="evidence" value="ECO:0007669"/>
    <property type="project" value="UniProtKB-KW"/>
</dbReference>
<keyword evidence="1" id="KW-0862">Zinc</keyword>
<dbReference type="InterPro" id="IPR021998">
    <property type="entry name" value="Alfin_N"/>
</dbReference>
<dbReference type="GO" id="GO:0042393">
    <property type="term" value="F:histone binding"/>
    <property type="evidence" value="ECO:0007669"/>
    <property type="project" value="UniProtKB-UniRule"/>
</dbReference>
<dbReference type="GO" id="GO:0006325">
    <property type="term" value="P:chromatin organization"/>
    <property type="evidence" value="ECO:0007669"/>
    <property type="project" value="UniProtKB-UniRule"/>
</dbReference>
<dbReference type="GO" id="GO:0003712">
    <property type="term" value="F:transcription coregulator activity"/>
    <property type="evidence" value="ECO:0007669"/>
    <property type="project" value="TreeGrafter"/>
</dbReference>
<accession>A0AAU9M4K3</accession>
<dbReference type="Proteomes" id="UP001157418">
    <property type="component" value="Unassembled WGS sequence"/>
</dbReference>
<comment type="similarity">
    <text evidence="1">Belongs to the Alfin family.</text>
</comment>
<sequence>MASIPPLIDPLYSSLLRSTTTSIPATAFFHRQMPCLTSSPPVLAARLSSPYRLTDPRRPSLTVAAATTLMSNSVQTTCSFPLKCFPFTILFCKEKENLCLYGFPSEQWEVILPAEEVPPNLPEPALGINFSRDGMPENDWLSLVAVHSDAWLLSVAYYFGARFGFDKSDRYVILFLN</sequence>
<keyword evidence="4" id="KW-1185">Reference proteome</keyword>
<reference evidence="3 4" key="1">
    <citation type="submission" date="2022-01" db="EMBL/GenBank/DDBJ databases">
        <authorList>
            <person name="Xiong W."/>
            <person name="Schranz E."/>
        </authorList>
    </citation>
    <scope>NUCLEOTIDE SEQUENCE [LARGE SCALE GENOMIC DNA]</scope>
</reference>